<protein>
    <submittedName>
        <fullName evidence="2">CHAD domain-containing protein</fullName>
    </submittedName>
</protein>
<gene>
    <name evidence="2" type="ORF">GN331_16295</name>
</gene>
<keyword evidence="3" id="KW-1185">Reference proteome</keyword>
<dbReference type="InterPro" id="IPR038186">
    <property type="entry name" value="CHAD_dom_sf"/>
</dbReference>
<dbReference type="Gene3D" id="1.40.20.10">
    <property type="entry name" value="CHAD domain"/>
    <property type="match status" value="1"/>
</dbReference>
<dbReference type="AlphaFoldDB" id="A0A7C9LNE6"/>
<name>A0A7C9LNE6_9GAMM</name>
<dbReference type="RefSeq" id="WP_156643348.1">
    <property type="nucleotide sequence ID" value="NZ_WOXT01000006.1"/>
</dbReference>
<accession>A0A7C9LNE6</accession>
<evidence type="ECO:0000313" key="3">
    <source>
        <dbReference type="Proteomes" id="UP000479692"/>
    </source>
</evidence>
<dbReference type="PROSITE" id="PS51708">
    <property type="entry name" value="CHAD"/>
    <property type="match status" value="1"/>
</dbReference>
<feature type="domain" description="CHAD" evidence="1">
    <location>
        <begin position="3"/>
        <end position="274"/>
    </location>
</feature>
<reference evidence="2 3" key="1">
    <citation type="submission" date="2019-12" db="EMBL/GenBank/DDBJ databases">
        <authorList>
            <person name="Xu J."/>
        </authorList>
    </citation>
    <scope>NUCLEOTIDE SEQUENCE [LARGE SCALE GENOMIC DNA]</scope>
    <source>
        <strain evidence="2 3">HX-5-24</strain>
    </source>
</reference>
<evidence type="ECO:0000313" key="2">
    <source>
        <dbReference type="EMBL" id="MUV15764.1"/>
    </source>
</evidence>
<dbReference type="PANTHER" id="PTHR39339:SF1">
    <property type="entry name" value="CHAD DOMAIN-CONTAINING PROTEIN"/>
    <property type="match status" value="1"/>
</dbReference>
<dbReference type="EMBL" id="WOXT01000006">
    <property type="protein sequence ID" value="MUV15764.1"/>
    <property type="molecule type" value="Genomic_DNA"/>
</dbReference>
<evidence type="ECO:0000259" key="1">
    <source>
        <dbReference type="PROSITE" id="PS51708"/>
    </source>
</evidence>
<dbReference type="PANTHER" id="PTHR39339">
    <property type="entry name" value="SLR1444 PROTEIN"/>
    <property type="match status" value="1"/>
</dbReference>
<organism evidence="2 3">
    <name type="scientific">Noviluteimonas gilva</name>
    <dbReference type="NCBI Taxonomy" id="2682097"/>
    <lineage>
        <taxon>Bacteria</taxon>
        <taxon>Pseudomonadati</taxon>
        <taxon>Pseudomonadota</taxon>
        <taxon>Gammaproteobacteria</taxon>
        <taxon>Lysobacterales</taxon>
        <taxon>Lysobacteraceae</taxon>
        <taxon>Noviluteimonas</taxon>
    </lineage>
</organism>
<proteinExistence type="predicted"/>
<sequence>MRDTPPHGPGIALRDYGLAELANAIDDLARRGRDLHDGIHQARKAIRRTRALLALGQPLLGPGVKLIDRELRAVNRRLSPLRDAHALVQTFDRLRTKARDEATRTALAGARRIAARQRAAMAKDPAFAVRLRHEQAIVATMRAALTGLPWESLSIASVTDAMAATARKASTARERAFASDDADAWHQWRRRMRRLSQQHRAASAAGLAVPDGFDKHVTEQLGVLQDLSLLIAQCDKHAAFPAYRSVLRRFAKRTLARQRKRLRSVVDAALSTAP</sequence>
<dbReference type="InterPro" id="IPR007899">
    <property type="entry name" value="CHAD_dom"/>
</dbReference>
<dbReference type="SMART" id="SM00880">
    <property type="entry name" value="CHAD"/>
    <property type="match status" value="1"/>
</dbReference>
<dbReference type="Pfam" id="PF05235">
    <property type="entry name" value="CHAD"/>
    <property type="match status" value="1"/>
</dbReference>
<dbReference type="Proteomes" id="UP000479692">
    <property type="component" value="Unassembled WGS sequence"/>
</dbReference>
<comment type="caution">
    <text evidence="2">The sequence shown here is derived from an EMBL/GenBank/DDBJ whole genome shotgun (WGS) entry which is preliminary data.</text>
</comment>